<dbReference type="PANTHER" id="PTHR32089">
    <property type="entry name" value="METHYL-ACCEPTING CHEMOTAXIS PROTEIN MCPB"/>
    <property type="match status" value="1"/>
</dbReference>
<keyword evidence="2 8" id="KW-0812">Transmembrane</keyword>
<dbReference type="GO" id="GO:0016020">
    <property type="term" value="C:membrane"/>
    <property type="evidence" value="ECO:0007669"/>
    <property type="project" value="UniProtKB-SubCell"/>
</dbReference>
<evidence type="ECO:0000313" key="12">
    <source>
        <dbReference type="Proteomes" id="UP000182769"/>
    </source>
</evidence>
<feature type="domain" description="Methyl-accepting transducer" evidence="9">
    <location>
        <begin position="405"/>
        <end position="641"/>
    </location>
</feature>
<dbReference type="PROSITE" id="PS50885">
    <property type="entry name" value="HAMP"/>
    <property type="match status" value="1"/>
</dbReference>
<evidence type="ECO:0000259" key="10">
    <source>
        <dbReference type="PROSITE" id="PS50885"/>
    </source>
</evidence>
<evidence type="ECO:0000259" key="9">
    <source>
        <dbReference type="PROSITE" id="PS50111"/>
    </source>
</evidence>
<dbReference type="RefSeq" id="WP_055463218.1">
    <property type="nucleotide sequence ID" value="NZ_CYHG01000006.1"/>
</dbReference>
<evidence type="ECO:0000256" key="5">
    <source>
        <dbReference type="ARBA" id="ARBA00023224"/>
    </source>
</evidence>
<feature type="domain" description="HAMP" evidence="10">
    <location>
        <begin position="346"/>
        <end position="400"/>
    </location>
</feature>
<gene>
    <name evidence="11" type="ORF">Ga0061065_10693</name>
</gene>
<dbReference type="InterPro" id="IPR003660">
    <property type="entry name" value="HAMP_dom"/>
</dbReference>
<organism evidence="11 12">
    <name type="scientific">Marinomonas fungiae</name>
    <dbReference type="NCBI Taxonomy" id="1137284"/>
    <lineage>
        <taxon>Bacteria</taxon>
        <taxon>Pseudomonadati</taxon>
        <taxon>Pseudomonadota</taxon>
        <taxon>Gammaproteobacteria</taxon>
        <taxon>Oceanospirillales</taxon>
        <taxon>Oceanospirillaceae</taxon>
        <taxon>Marinomonas</taxon>
    </lineage>
</organism>
<keyword evidence="3 8" id="KW-1133">Transmembrane helix</keyword>
<dbReference type="STRING" id="1137284.GCA_001418205_02138"/>
<keyword evidence="5 7" id="KW-0807">Transducer</keyword>
<comment type="similarity">
    <text evidence="6">Belongs to the methyl-accepting chemotaxis (MCP) protein family.</text>
</comment>
<dbReference type="Pfam" id="PF00015">
    <property type="entry name" value="MCPsignal"/>
    <property type="match status" value="1"/>
</dbReference>
<dbReference type="SUPFAM" id="SSF58104">
    <property type="entry name" value="Methyl-accepting chemotaxis protein (MCP) signaling domain"/>
    <property type="match status" value="1"/>
</dbReference>
<keyword evidence="4 8" id="KW-0472">Membrane</keyword>
<dbReference type="OrthoDB" id="2489132at2"/>
<evidence type="ECO:0000256" key="1">
    <source>
        <dbReference type="ARBA" id="ARBA00004141"/>
    </source>
</evidence>
<evidence type="ECO:0000256" key="3">
    <source>
        <dbReference type="ARBA" id="ARBA00022989"/>
    </source>
</evidence>
<dbReference type="FunFam" id="1.10.287.950:FF:000001">
    <property type="entry name" value="Methyl-accepting chemotaxis sensory transducer"/>
    <property type="match status" value="1"/>
</dbReference>
<comment type="subcellular location">
    <subcellularLocation>
        <location evidence="1">Membrane</location>
        <topology evidence="1">Multi-pass membrane protein</topology>
    </subcellularLocation>
</comment>
<dbReference type="PANTHER" id="PTHR32089:SF119">
    <property type="entry name" value="METHYL-ACCEPTING CHEMOTAXIS PROTEIN CTPL"/>
    <property type="match status" value="1"/>
</dbReference>
<dbReference type="SMART" id="SM00283">
    <property type="entry name" value="MA"/>
    <property type="match status" value="1"/>
</dbReference>
<evidence type="ECO:0000313" key="11">
    <source>
        <dbReference type="EMBL" id="CUB04274.1"/>
    </source>
</evidence>
<feature type="transmembrane region" description="Helical" evidence="8">
    <location>
        <begin position="325"/>
        <end position="348"/>
    </location>
</feature>
<dbReference type="Gene3D" id="6.10.340.10">
    <property type="match status" value="1"/>
</dbReference>
<dbReference type="GO" id="GO:0006935">
    <property type="term" value="P:chemotaxis"/>
    <property type="evidence" value="ECO:0007669"/>
    <property type="project" value="UniProtKB-ARBA"/>
</dbReference>
<evidence type="ECO:0000256" key="4">
    <source>
        <dbReference type="ARBA" id="ARBA00023136"/>
    </source>
</evidence>
<evidence type="ECO:0000256" key="2">
    <source>
        <dbReference type="ARBA" id="ARBA00022692"/>
    </source>
</evidence>
<proteinExistence type="inferred from homology"/>
<dbReference type="Pfam" id="PF00672">
    <property type="entry name" value="HAMP"/>
    <property type="match status" value="1"/>
</dbReference>
<dbReference type="SMART" id="SM00304">
    <property type="entry name" value="HAMP"/>
    <property type="match status" value="1"/>
</dbReference>
<evidence type="ECO:0000256" key="7">
    <source>
        <dbReference type="PROSITE-ProRule" id="PRU00284"/>
    </source>
</evidence>
<dbReference type="PROSITE" id="PS50111">
    <property type="entry name" value="CHEMOTAXIS_TRANSDUC_2"/>
    <property type="match status" value="1"/>
</dbReference>
<reference evidence="12" key="1">
    <citation type="submission" date="2015-08" db="EMBL/GenBank/DDBJ databases">
        <authorList>
            <person name="Varghese N."/>
        </authorList>
    </citation>
    <scope>NUCLEOTIDE SEQUENCE [LARGE SCALE GENOMIC DNA]</scope>
    <source>
        <strain evidence="12">JCM 18476</strain>
    </source>
</reference>
<dbReference type="CDD" id="cd06225">
    <property type="entry name" value="HAMP"/>
    <property type="match status" value="1"/>
</dbReference>
<sequence>MRVHSIRVKVMLPIICLAAILMGLFGFMVFMSSLQAQAMRTQAEHYFEAISEVLNADRDIYQARLAQEKLLTGEGEQTKNLKDFSENAQQVFDRFQLYRSYLAEEPAELVEPFVGFDDLFQTWLQQSERLQLNTELRHQRTAQEMELDQQFTTIRAMLDKAGETLRERTRALNGDISSAKLERYFEAISAVLNADRDLYQARLAVQHLRNGLENKETVLKVFQENTAQVIEHFNEYRIHLKNEPQWLEEYRSFDVQFNAWVQSSQRYISTYLLEDSNIVPQEFLSVEQSFEAIRDMLDQAGEKVQSYARTMEQRTSEQIQTYQTVAIIVIAIAFIAALIFGYTVPLVLTRNIEHISARIKEIAEGDGDLTQRIHSDSKDELGDLAREFDGFVETLRAMVASIGEQSKSLGGVTHSLNEASNQTKEITLSLANSSEFIVSAGHEMNMSNQEMAGVATNTAKEASDSNTLTEQGIQAVNHSQQAVSALVTEIEQAENHAKQLEASSEAIASVLEVIRNIAEQTNLLALNAAIEAARAGEQGRGFAVVADEVRTLATRTQDSTNEIEVMIDQLKESVKATSASTKSSRENALTTSENFGKVTEVFHSLHQSFAKVEGMAAQTAQATSEQSKVANEMNENLVHLNSQTEAAKQVAQLINEQARQISSLYQALESHVGSFKVT</sequence>
<protein>
    <submittedName>
        <fullName evidence="11">Methyl-accepting chemotaxis protein</fullName>
    </submittedName>
</protein>
<dbReference type="AlphaFoldDB" id="A0A0K6IMF7"/>
<dbReference type="Proteomes" id="UP000182769">
    <property type="component" value="Unassembled WGS sequence"/>
</dbReference>
<evidence type="ECO:0000256" key="8">
    <source>
        <dbReference type="SAM" id="Phobius"/>
    </source>
</evidence>
<accession>A0A0K6IMF7</accession>
<name>A0A0K6IMF7_9GAMM</name>
<dbReference type="Gene3D" id="1.10.287.950">
    <property type="entry name" value="Methyl-accepting chemotaxis protein"/>
    <property type="match status" value="1"/>
</dbReference>
<evidence type="ECO:0000256" key="6">
    <source>
        <dbReference type="ARBA" id="ARBA00029447"/>
    </source>
</evidence>
<feature type="transmembrane region" description="Helical" evidence="8">
    <location>
        <begin position="12"/>
        <end position="31"/>
    </location>
</feature>
<keyword evidence="12" id="KW-1185">Reference proteome</keyword>
<dbReference type="EMBL" id="CYHG01000006">
    <property type="protein sequence ID" value="CUB04274.1"/>
    <property type="molecule type" value="Genomic_DNA"/>
</dbReference>
<dbReference type="GO" id="GO:0007165">
    <property type="term" value="P:signal transduction"/>
    <property type="evidence" value="ECO:0007669"/>
    <property type="project" value="UniProtKB-KW"/>
</dbReference>
<dbReference type="InterPro" id="IPR004089">
    <property type="entry name" value="MCPsignal_dom"/>
</dbReference>